<feature type="binding site" description="axial binding residue" evidence="2">
    <location>
        <position position="475"/>
    </location>
    <ligand>
        <name>heme</name>
        <dbReference type="ChEBI" id="CHEBI:30413"/>
    </ligand>
    <ligandPart>
        <name>Fe</name>
        <dbReference type="ChEBI" id="CHEBI:18248"/>
    </ligandPart>
</feature>
<dbReference type="Proteomes" id="UP000799770">
    <property type="component" value="Unassembled WGS sequence"/>
</dbReference>
<dbReference type="PANTHER" id="PTHR24305:SF166">
    <property type="entry name" value="CYTOCHROME P450 12A4, MITOCHONDRIAL-RELATED"/>
    <property type="match status" value="1"/>
</dbReference>
<dbReference type="InterPro" id="IPR001128">
    <property type="entry name" value="Cyt_P450"/>
</dbReference>
<accession>A0A6A5YUF2</accession>
<dbReference type="Gene3D" id="1.10.630.10">
    <property type="entry name" value="Cytochrome P450"/>
    <property type="match status" value="1"/>
</dbReference>
<evidence type="ECO:0000256" key="2">
    <source>
        <dbReference type="PIRSR" id="PIRSR602401-1"/>
    </source>
</evidence>
<evidence type="ECO:0000313" key="4">
    <source>
        <dbReference type="EMBL" id="KAF2109771.1"/>
    </source>
</evidence>
<comment type="cofactor">
    <cofactor evidence="2">
        <name>heme</name>
        <dbReference type="ChEBI" id="CHEBI:30413"/>
    </cofactor>
</comment>
<dbReference type="SUPFAM" id="SSF48264">
    <property type="entry name" value="Cytochrome P450"/>
    <property type="match status" value="1"/>
</dbReference>
<dbReference type="OrthoDB" id="1470350at2759"/>
<dbReference type="InterPro" id="IPR050121">
    <property type="entry name" value="Cytochrome_P450_monoxygenase"/>
</dbReference>
<dbReference type="Pfam" id="PF00067">
    <property type="entry name" value="p450"/>
    <property type="match status" value="1"/>
</dbReference>
<dbReference type="InterPro" id="IPR036396">
    <property type="entry name" value="Cyt_P450_sf"/>
</dbReference>
<feature type="chain" id="PRO_5025651650" evidence="3">
    <location>
        <begin position="21"/>
        <end position="541"/>
    </location>
</feature>
<dbReference type="PRINTS" id="PR00463">
    <property type="entry name" value="EP450I"/>
</dbReference>
<dbReference type="GO" id="GO:0016705">
    <property type="term" value="F:oxidoreductase activity, acting on paired donors, with incorporation or reduction of molecular oxygen"/>
    <property type="evidence" value="ECO:0007669"/>
    <property type="project" value="InterPro"/>
</dbReference>
<evidence type="ECO:0000256" key="1">
    <source>
        <dbReference type="ARBA" id="ARBA00010617"/>
    </source>
</evidence>
<evidence type="ECO:0000256" key="3">
    <source>
        <dbReference type="SAM" id="SignalP"/>
    </source>
</evidence>
<organism evidence="4 5">
    <name type="scientific">Lophiotrema nucula</name>
    <dbReference type="NCBI Taxonomy" id="690887"/>
    <lineage>
        <taxon>Eukaryota</taxon>
        <taxon>Fungi</taxon>
        <taxon>Dikarya</taxon>
        <taxon>Ascomycota</taxon>
        <taxon>Pezizomycotina</taxon>
        <taxon>Dothideomycetes</taxon>
        <taxon>Pleosporomycetidae</taxon>
        <taxon>Pleosporales</taxon>
        <taxon>Lophiotremataceae</taxon>
        <taxon>Lophiotrema</taxon>
    </lineage>
</organism>
<name>A0A6A5YUF2_9PLEO</name>
<gene>
    <name evidence="4" type="ORF">BDV96DRAFT_691762</name>
</gene>
<protein>
    <submittedName>
        <fullName evidence="4">Cytochrome P450</fullName>
    </submittedName>
</protein>
<keyword evidence="3" id="KW-0732">Signal</keyword>
<dbReference type="AlphaFoldDB" id="A0A6A5YUF2"/>
<keyword evidence="2" id="KW-0349">Heme</keyword>
<dbReference type="GO" id="GO:0004497">
    <property type="term" value="F:monooxygenase activity"/>
    <property type="evidence" value="ECO:0007669"/>
    <property type="project" value="InterPro"/>
</dbReference>
<feature type="signal peptide" evidence="3">
    <location>
        <begin position="1"/>
        <end position="20"/>
    </location>
</feature>
<reference evidence="4" key="1">
    <citation type="journal article" date="2020" name="Stud. Mycol.">
        <title>101 Dothideomycetes genomes: a test case for predicting lifestyles and emergence of pathogens.</title>
        <authorList>
            <person name="Haridas S."/>
            <person name="Albert R."/>
            <person name="Binder M."/>
            <person name="Bloem J."/>
            <person name="Labutti K."/>
            <person name="Salamov A."/>
            <person name="Andreopoulos B."/>
            <person name="Baker S."/>
            <person name="Barry K."/>
            <person name="Bills G."/>
            <person name="Bluhm B."/>
            <person name="Cannon C."/>
            <person name="Castanera R."/>
            <person name="Culley D."/>
            <person name="Daum C."/>
            <person name="Ezra D."/>
            <person name="Gonzalez J."/>
            <person name="Henrissat B."/>
            <person name="Kuo A."/>
            <person name="Liang C."/>
            <person name="Lipzen A."/>
            <person name="Lutzoni F."/>
            <person name="Magnuson J."/>
            <person name="Mondo S."/>
            <person name="Nolan M."/>
            <person name="Ohm R."/>
            <person name="Pangilinan J."/>
            <person name="Park H.-J."/>
            <person name="Ramirez L."/>
            <person name="Alfaro M."/>
            <person name="Sun H."/>
            <person name="Tritt A."/>
            <person name="Yoshinaga Y."/>
            <person name="Zwiers L.-H."/>
            <person name="Turgeon B."/>
            <person name="Goodwin S."/>
            <person name="Spatafora J."/>
            <person name="Crous P."/>
            <person name="Grigoriev I."/>
        </authorList>
    </citation>
    <scope>NUCLEOTIDE SEQUENCE</scope>
    <source>
        <strain evidence="4">CBS 627.86</strain>
    </source>
</reference>
<dbReference type="PRINTS" id="PR00385">
    <property type="entry name" value="P450"/>
</dbReference>
<comment type="similarity">
    <text evidence="1">Belongs to the cytochrome P450 family.</text>
</comment>
<keyword evidence="5" id="KW-1185">Reference proteome</keyword>
<evidence type="ECO:0000313" key="5">
    <source>
        <dbReference type="Proteomes" id="UP000799770"/>
    </source>
</evidence>
<keyword evidence="2" id="KW-0408">Iron</keyword>
<dbReference type="InterPro" id="IPR002401">
    <property type="entry name" value="Cyt_P450_E_grp-I"/>
</dbReference>
<sequence>MFRLLLTALVPLFVLYGVACYRSLQRNIRRARESGFKYVVAPVYFQSMPWILQQEALLPILRRLPKALTRSWLPLSLFFRIWDSGYEPFETIGADTFIVASPGGNVLWTCEPEIIMQLSNRHADFTKPVDMLGILNLYGPTITASEGEEHRKYRKIASPSFNETTHRTVWREAIHQAESMLEAWNRDGGLVSDLNLNANRFTLHVLSKALFNKEMPWDTNAVKAHGHELTYAEAIGAAFKYNHTLFMTPRAVLNHSPLQGHKLAKQAYTEFRRYMEEMVDEQKKAADSGGGLEEGNLLENFVNARQRNDALRIPDAAVFGNLFIFILAGHETSANTMSFALSLLACRPDFQEALRADVEARTDDRDPATWNYPQDYTRLMEGHVGALMSETMRLFTVLPFFPTTNERAQILSVGGVKHVVAPKTLFMINTGAVHRNPKHWSMPDPPSSFQPELWLSGNAPLPGLFIPFAEGFRSCMGSRFARVEFCAAIATICKNYTVMPDGGVGQAALRKAEEQVFSGVGFELGLKLKTPILLRFVSRAS</sequence>
<keyword evidence="2" id="KW-0479">Metal-binding</keyword>
<dbReference type="GO" id="GO:0005506">
    <property type="term" value="F:iron ion binding"/>
    <property type="evidence" value="ECO:0007669"/>
    <property type="project" value="InterPro"/>
</dbReference>
<proteinExistence type="inferred from homology"/>
<dbReference type="GO" id="GO:0020037">
    <property type="term" value="F:heme binding"/>
    <property type="evidence" value="ECO:0007669"/>
    <property type="project" value="InterPro"/>
</dbReference>
<dbReference type="PANTHER" id="PTHR24305">
    <property type="entry name" value="CYTOCHROME P450"/>
    <property type="match status" value="1"/>
</dbReference>
<dbReference type="EMBL" id="ML977341">
    <property type="protein sequence ID" value="KAF2109771.1"/>
    <property type="molecule type" value="Genomic_DNA"/>
</dbReference>